<dbReference type="AlphaFoldDB" id="A0AAE2BR26"/>
<evidence type="ECO:0000313" key="1">
    <source>
        <dbReference type="EMBL" id="KAK4394458.1"/>
    </source>
</evidence>
<sequence>MVKTDNTVVSHFMTQPKLTSRQARWPELLSKFHFMLEYQAGSSNHVVDALSRRANLATLGSVAALSSSAVATPLRDQGTQVITGRSAAQALAHLVEQGKTR</sequence>
<evidence type="ECO:0008006" key="3">
    <source>
        <dbReference type="Google" id="ProtNLM"/>
    </source>
</evidence>
<evidence type="ECO:0000313" key="2">
    <source>
        <dbReference type="Proteomes" id="UP001289374"/>
    </source>
</evidence>
<dbReference type="Proteomes" id="UP001289374">
    <property type="component" value="Unassembled WGS sequence"/>
</dbReference>
<organism evidence="1 2">
    <name type="scientific">Sesamum angolense</name>
    <dbReference type="NCBI Taxonomy" id="2727404"/>
    <lineage>
        <taxon>Eukaryota</taxon>
        <taxon>Viridiplantae</taxon>
        <taxon>Streptophyta</taxon>
        <taxon>Embryophyta</taxon>
        <taxon>Tracheophyta</taxon>
        <taxon>Spermatophyta</taxon>
        <taxon>Magnoliopsida</taxon>
        <taxon>eudicotyledons</taxon>
        <taxon>Gunneridae</taxon>
        <taxon>Pentapetalae</taxon>
        <taxon>asterids</taxon>
        <taxon>lamiids</taxon>
        <taxon>Lamiales</taxon>
        <taxon>Pedaliaceae</taxon>
        <taxon>Sesamum</taxon>
    </lineage>
</organism>
<keyword evidence="2" id="KW-1185">Reference proteome</keyword>
<name>A0AAE2BR26_9LAMI</name>
<comment type="caution">
    <text evidence="1">The sequence shown here is derived from an EMBL/GenBank/DDBJ whole genome shotgun (WGS) entry which is preliminary data.</text>
</comment>
<accession>A0AAE2BR26</accession>
<reference evidence="1" key="2">
    <citation type="journal article" date="2024" name="Plant">
        <title>Genomic evolution and insights into agronomic trait innovations of Sesamum species.</title>
        <authorList>
            <person name="Miao H."/>
            <person name="Wang L."/>
            <person name="Qu L."/>
            <person name="Liu H."/>
            <person name="Sun Y."/>
            <person name="Le M."/>
            <person name="Wang Q."/>
            <person name="Wei S."/>
            <person name="Zheng Y."/>
            <person name="Lin W."/>
            <person name="Duan Y."/>
            <person name="Cao H."/>
            <person name="Xiong S."/>
            <person name="Wang X."/>
            <person name="Wei L."/>
            <person name="Li C."/>
            <person name="Ma Q."/>
            <person name="Ju M."/>
            <person name="Zhao R."/>
            <person name="Li G."/>
            <person name="Mu C."/>
            <person name="Tian Q."/>
            <person name="Mei H."/>
            <person name="Zhang T."/>
            <person name="Gao T."/>
            <person name="Zhang H."/>
        </authorList>
    </citation>
    <scope>NUCLEOTIDE SEQUENCE</scope>
    <source>
        <strain evidence="1">K16</strain>
    </source>
</reference>
<gene>
    <name evidence="1" type="ORF">Sango_1600100</name>
</gene>
<dbReference type="EMBL" id="JACGWL010000009">
    <property type="protein sequence ID" value="KAK4394458.1"/>
    <property type="molecule type" value="Genomic_DNA"/>
</dbReference>
<proteinExistence type="predicted"/>
<reference evidence="1" key="1">
    <citation type="submission" date="2020-06" db="EMBL/GenBank/DDBJ databases">
        <authorList>
            <person name="Li T."/>
            <person name="Hu X."/>
            <person name="Zhang T."/>
            <person name="Song X."/>
            <person name="Zhang H."/>
            <person name="Dai N."/>
            <person name="Sheng W."/>
            <person name="Hou X."/>
            <person name="Wei L."/>
        </authorList>
    </citation>
    <scope>NUCLEOTIDE SEQUENCE</scope>
    <source>
        <strain evidence="1">K16</strain>
        <tissue evidence="1">Leaf</tissue>
    </source>
</reference>
<protein>
    <recommendedName>
        <fullName evidence="3">Reverse transcriptase RNase H-like domain-containing protein</fullName>
    </recommendedName>
</protein>